<dbReference type="InterPro" id="IPR032880">
    <property type="entry name" value="CSC1/OSCA1-like_N"/>
</dbReference>
<dbReference type="AlphaFoldDB" id="A0AAN6HK96"/>
<keyword evidence="13" id="KW-1185">Reference proteome</keyword>
<keyword evidence="3" id="KW-0813">Transport</keyword>
<sequence>MSLEAIMMEVDEQGKRNCSGDAAVKPDTGKKLEVQLVLSLAIGISAFFLFCFLRPRWPSLYAARKRRLDHRLGLPALPNSTFGWIPTLFRITEEQVLASAGLDAFVFLSFFKMAIRLLAVMAFLATIILLPINYIYEGFRFPVGANKDTKAVNLDAFYNNPSYIDVLKDKDDGKDKSWIKTWMWAYVFFTYFFVGLTIYYLNHETHRIIKFRQDYLGSQSTVTDRTFRLTGIPEDLRSEEAIKNLIEKLEIGTVEKVMICREWKKLDDLMDARETALRSLEGAWATFLKHQRQKRKDNWPQRRRANGVSPNGPQDSGDNETAGENGQLLDPEQQPWDSGDEGRPKVNIRYGTLGLRSRNVDAIDYYEERLRRLDAKVTEARKKSYTPTDMAIVTMDSVASCQMAIQARIDPRPGRLLTKLTPAPSDLVWRNTYARRGIRRLKSWTVTILITIVTLVFITPTAFLAGLLTPCAINEAVPALGKWLREHTIIYSLASTGLPALVVSLLNVAVPYLYDFLSNHQGMISQGDVELSVISKNYFFTFFNTFFVFAISTSGLAWWSELQKFAKDTSKIPGAIARDVEELAIFYICFIMLQGIGLMPFRILEAGSVFLHPFLKWFSKTPRDALELKKPPVFQYGFFLPTSLLVFNLCIIYSVLYLGFIILIIGLIYFVLGYFTFKYMVLYAMDQPQHATGGAWRIICYRVVVGLLVFELVMVGRIATGEAFIQSACILPLIPFSVWYSFYIKRRYEPLTKYIALRAIRAEEDSDDAAAMDDAFEDEDVARPSQTLLRRGSTLDEYKEKGMQFINPSLVAPLPQPWIYVEPPPPIVTDDTQATEESQRPILQGVDSTLGIGDENVWRDNGGNNV</sequence>
<dbReference type="Proteomes" id="UP000537989">
    <property type="component" value="Unassembled WGS sequence"/>
</dbReference>
<feature type="transmembrane region" description="Helical" evidence="8">
    <location>
        <begin position="183"/>
        <end position="202"/>
    </location>
</feature>
<reference evidence="12 13" key="1">
    <citation type="submission" date="2020-02" db="EMBL/GenBank/DDBJ databases">
        <title>Identification and distribution of gene clusters putatively required for synthesis of sphingolipid metabolism inhibitors in phylogenetically diverse species of the filamentous fungus Fusarium.</title>
        <authorList>
            <person name="Kim H.-S."/>
            <person name="Busman M."/>
            <person name="Brown D.W."/>
            <person name="Divon H."/>
            <person name="Uhlig S."/>
            <person name="Proctor R.H."/>
        </authorList>
    </citation>
    <scope>NUCLEOTIDE SEQUENCE [LARGE SCALE GENOMIC DNA]</scope>
    <source>
        <strain evidence="12 13">NRRL 2903</strain>
    </source>
</reference>
<evidence type="ECO:0000256" key="2">
    <source>
        <dbReference type="ARBA" id="ARBA00007779"/>
    </source>
</evidence>
<feature type="domain" description="CSC1/OSCA1-like N-terminal transmembrane" evidence="10">
    <location>
        <begin position="34"/>
        <end position="203"/>
    </location>
</feature>
<evidence type="ECO:0000256" key="3">
    <source>
        <dbReference type="ARBA" id="ARBA00022448"/>
    </source>
</evidence>
<feature type="transmembrane region" description="Helical" evidence="8">
    <location>
        <begin position="724"/>
        <end position="743"/>
    </location>
</feature>
<keyword evidence="5 8" id="KW-1133">Transmembrane helix</keyword>
<feature type="transmembrane region" description="Helical" evidence="8">
    <location>
        <begin position="444"/>
        <end position="469"/>
    </location>
</feature>
<feature type="compositionally biased region" description="Basic residues" evidence="7">
    <location>
        <begin position="291"/>
        <end position="305"/>
    </location>
</feature>
<evidence type="ECO:0000256" key="1">
    <source>
        <dbReference type="ARBA" id="ARBA00004141"/>
    </source>
</evidence>
<gene>
    <name evidence="12" type="ORF">FAUST_789</name>
</gene>
<dbReference type="InterPro" id="IPR027815">
    <property type="entry name" value="CSC1/OSCA1-like_cyt"/>
</dbReference>
<name>A0AAN6HK96_FUSAU</name>
<evidence type="ECO:0000313" key="13">
    <source>
        <dbReference type="Proteomes" id="UP000537989"/>
    </source>
</evidence>
<feature type="transmembrane region" description="Helical" evidence="8">
    <location>
        <begin position="489"/>
        <end position="517"/>
    </location>
</feature>
<dbReference type="PANTHER" id="PTHR13018:SF5">
    <property type="entry name" value="RE44586P"/>
    <property type="match status" value="1"/>
</dbReference>
<evidence type="ECO:0000256" key="7">
    <source>
        <dbReference type="SAM" id="MobiDB-lite"/>
    </source>
</evidence>
<comment type="similarity">
    <text evidence="2">Belongs to the CSC1 (TC 1.A.17) family.</text>
</comment>
<keyword evidence="6 8" id="KW-0472">Membrane</keyword>
<feature type="domain" description="CSC1/OSCA1-like 7TM region" evidence="9">
    <location>
        <begin position="442"/>
        <end position="716"/>
    </location>
</feature>
<evidence type="ECO:0000313" key="12">
    <source>
        <dbReference type="EMBL" id="KAF5247552.1"/>
    </source>
</evidence>
<evidence type="ECO:0008006" key="14">
    <source>
        <dbReference type="Google" id="ProtNLM"/>
    </source>
</evidence>
<evidence type="ECO:0000259" key="10">
    <source>
        <dbReference type="Pfam" id="PF13967"/>
    </source>
</evidence>
<feature type="transmembrane region" description="Helical" evidence="8">
    <location>
        <begin position="698"/>
        <end position="718"/>
    </location>
</feature>
<feature type="transmembrane region" description="Helical" evidence="8">
    <location>
        <begin position="584"/>
        <end position="612"/>
    </location>
</feature>
<organism evidence="12 13">
    <name type="scientific">Fusarium austroamericanum</name>
    <dbReference type="NCBI Taxonomy" id="282268"/>
    <lineage>
        <taxon>Eukaryota</taxon>
        <taxon>Fungi</taxon>
        <taxon>Dikarya</taxon>
        <taxon>Ascomycota</taxon>
        <taxon>Pezizomycotina</taxon>
        <taxon>Sordariomycetes</taxon>
        <taxon>Hypocreomycetidae</taxon>
        <taxon>Hypocreales</taxon>
        <taxon>Nectriaceae</taxon>
        <taxon>Fusarium</taxon>
    </lineage>
</organism>
<dbReference type="InterPro" id="IPR045122">
    <property type="entry name" value="Csc1-like"/>
</dbReference>
<dbReference type="InterPro" id="IPR003864">
    <property type="entry name" value="CSC1/OSCA1-like_7TM"/>
</dbReference>
<dbReference type="PANTHER" id="PTHR13018">
    <property type="entry name" value="PROBABLE MEMBRANE PROTEIN DUF221-RELATED"/>
    <property type="match status" value="1"/>
</dbReference>
<accession>A0AAN6HK96</accession>
<evidence type="ECO:0000256" key="4">
    <source>
        <dbReference type="ARBA" id="ARBA00022692"/>
    </source>
</evidence>
<feature type="transmembrane region" description="Helical" evidence="8">
    <location>
        <begin position="36"/>
        <end position="57"/>
    </location>
</feature>
<proteinExistence type="inferred from homology"/>
<evidence type="ECO:0000259" key="9">
    <source>
        <dbReference type="Pfam" id="PF02714"/>
    </source>
</evidence>
<dbReference type="EMBL" id="JAAMOD010000015">
    <property type="protein sequence ID" value="KAF5247552.1"/>
    <property type="molecule type" value="Genomic_DNA"/>
</dbReference>
<dbReference type="Pfam" id="PF14703">
    <property type="entry name" value="PHM7_cyt"/>
    <property type="match status" value="1"/>
</dbReference>
<feature type="transmembrane region" description="Helical" evidence="8">
    <location>
        <begin position="117"/>
        <end position="136"/>
    </location>
</feature>
<feature type="transmembrane region" description="Helical" evidence="8">
    <location>
        <begin position="538"/>
        <end position="559"/>
    </location>
</feature>
<evidence type="ECO:0000256" key="8">
    <source>
        <dbReference type="SAM" id="Phobius"/>
    </source>
</evidence>
<dbReference type="GO" id="GO:0005227">
    <property type="term" value="F:calcium-activated cation channel activity"/>
    <property type="evidence" value="ECO:0007669"/>
    <property type="project" value="InterPro"/>
</dbReference>
<feature type="domain" description="CSC1/OSCA1-like cytosolic" evidence="11">
    <location>
        <begin position="224"/>
        <end position="431"/>
    </location>
</feature>
<dbReference type="GO" id="GO:0005886">
    <property type="term" value="C:plasma membrane"/>
    <property type="evidence" value="ECO:0007669"/>
    <property type="project" value="TreeGrafter"/>
</dbReference>
<feature type="transmembrane region" description="Helical" evidence="8">
    <location>
        <begin position="660"/>
        <end position="677"/>
    </location>
</feature>
<protein>
    <recommendedName>
        <fullName evidence="14">Calcium permeable stress-gated cation channel 1</fullName>
    </recommendedName>
</protein>
<comment type="subcellular location">
    <subcellularLocation>
        <location evidence="1">Membrane</location>
        <topology evidence="1">Multi-pass membrane protein</topology>
    </subcellularLocation>
</comment>
<comment type="caution">
    <text evidence="12">The sequence shown here is derived from an EMBL/GenBank/DDBJ whole genome shotgun (WGS) entry which is preliminary data.</text>
</comment>
<evidence type="ECO:0000259" key="11">
    <source>
        <dbReference type="Pfam" id="PF14703"/>
    </source>
</evidence>
<keyword evidence="4 8" id="KW-0812">Transmembrane</keyword>
<dbReference type="Pfam" id="PF13967">
    <property type="entry name" value="RSN1_TM"/>
    <property type="match status" value="1"/>
</dbReference>
<dbReference type="Pfam" id="PF02714">
    <property type="entry name" value="RSN1_7TM"/>
    <property type="match status" value="1"/>
</dbReference>
<evidence type="ECO:0000256" key="5">
    <source>
        <dbReference type="ARBA" id="ARBA00022989"/>
    </source>
</evidence>
<evidence type="ECO:0000256" key="6">
    <source>
        <dbReference type="ARBA" id="ARBA00023136"/>
    </source>
</evidence>
<feature type="transmembrane region" description="Helical" evidence="8">
    <location>
        <begin position="633"/>
        <end position="654"/>
    </location>
</feature>
<feature type="region of interest" description="Disordered" evidence="7">
    <location>
        <begin position="291"/>
        <end position="347"/>
    </location>
</feature>